<feature type="region of interest" description="Disordered" evidence="1">
    <location>
        <begin position="825"/>
        <end position="888"/>
    </location>
</feature>
<feature type="compositionally biased region" description="Basic and acidic residues" evidence="1">
    <location>
        <begin position="230"/>
        <end position="510"/>
    </location>
</feature>
<sequence>MPRGSRHKSSKHSSREAREYSDSEKDLSTKDRKGGKEESSAGARVSKESASSEKRKLDSVKDSKDLYASGNGEYAEEHGSSKRRKERGDEVVTDRWNGGDDDRTEVSKKSKESKESKELKESRELKELKASGESKSSGSRRREEGLGVYGEAEEAKRSSGKHRDSGRKESREAEREKKSKEGKSERVVIDNDEQRETKKALEITDLNAQDELQTPEPENQLERRMRKKRDGSGDWEKHQDDIGDINDRRLSSRDDVGKDGRQKDEKRKDDRSKDKYREDMEKDNKHRDDKQSDERPAKDHTSIRSDDKRAKDEKDAVEIRQKRTKLQDSDRDRERERERERDRDRDRDRERERDIEASRDRDRYRDRERDGDRGHERSRDRDSDRDRDYDRDHDRDRDWDYDRDRDRDHDRSRDRVSDRDRGRDHDREYDRDREYERDRDQDRDHDRHRDGDGYDERSARYKDGRGKKRSPDDRDDLNDNKTRVVKSHYSDMEKKSGTGSKVESDADRGRSQSRQAHVDTAIGSNRRRNSPSSSSHVGVDEYRHLKPEDLKYRDNKSEQRPKTISSREVSAFSGASERAAKYRTVEKAVKMDDGHLGELPTERSSSSKASPKGLMERSPSSTSIDRRYISRTSVRRSLDIEDTGRRSSASIDARDFSTTEDRLYRDMPSEKTPLDDSSQADSSYYNRTSQSNASSLIPPSPAFRGGVDSPSFAGSLEEDGRVNSTPRYKRGSDPSVVRGHGNAWRGGVPSWSSSVPNGFIPYQHGPPHGGFQAMIPQFSSQPMFGVRPAVDINHSGIHYHMPEADRFSGHLRPVGWQNMLDGSGPPHLHGWDGSNGSGPPHMFGGAEWDQKRHSMNGRSWDSNADMWKGPDNEMKRDLPSPSLKDDYPVQVPVDDALAGNVCQRSQHEENNEVQAKTTEISSTATSPAKEATDSLPKPAHEKAPDPSKLSRDDASYFSRIYLSKLDISAELARPELYNQCISLLDIEQSASVDEDSTMDVFLEDEGRAGLKFSNSLSSRSLFPAIKDSVLQRAMDLYKKQRVKIVRLSSLSGGTFDIISASNQVKVEEQVPICGVEKVEEQVPICGVEKVLEPVPTLDAEMPCSPMSTLDQNKVEAVSSRDIQEDTEEPVSSPIQEVQNHIFTPSPKMEVVVQFYGGETPGEREPVSSLEEKNGMASEQENLEVADGDSGDNELQTTTTLPMDGDGDGDGENINNMLGETNGNNSDYCGEERFSGDAINGPKLFPGGSPRACEGLLPGPNESESVIFSRIHHSPESTH</sequence>
<evidence type="ECO:0008006" key="4">
    <source>
        <dbReference type="Google" id="ProtNLM"/>
    </source>
</evidence>
<dbReference type="PANTHER" id="PTHR34837">
    <property type="entry name" value="OS05G0595500 PROTEIN"/>
    <property type="match status" value="1"/>
</dbReference>
<feature type="compositionally biased region" description="Polar residues" evidence="1">
    <location>
        <begin position="1212"/>
        <end position="1226"/>
    </location>
</feature>
<keyword evidence="3" id="KW-1185">Reference proteome</keyword>
<gene>
    <name evidence="2" type="ORF">SO802_024483</name>
</gene>
<feature type="compositionally biased region" description="Basic and acidic residues" evidence="1">
    <location>
        <begin position="938"/>
        <end position="950"/>
    </location>
</feature>
<dbReference type="PANTHER" id="PTHR34837:SF1">
    <property type="entry name" value="LOW PROTEIN: ZINC FINGER CCCH DOMAIN PROTEIN"/>
    <property type="match status" value="1"/>
</dbReference>
<dbReference type="EMBL" id="JAZDWU010000008">
    <property type="protein sequence ID" value="KAK9994780.1"/>
    <property type="molecule type" value="Genomic_DNA"/>
</dbReference>
<feature type="compositionally biased region" description="Basic residues" evidence="1">
    <location>
        <begin position="1"/>
        <end position="12"/>
    </location>
</feature>
<organism evidence="2 3">
    <name type="scientific">Lithocarpus litseifolius</name>
    <dbReference type="NCBI Taxonomy" id="425828"/>
    <lineage>
        <taxon>Eukaryota</taxon>
        <taxon>Viridiplantae</taxon>
        <taxon>Streptophyta</taxon>
        <taxon>Embryophyta</taxon>
        <taxon>Tracheophyta</taxon>
        <taxon>Spermatophyta</taxon>
        <taxon>Magnoliopsida</taxon>
        <taxon>eudicotyledons</taxon>
        <taxon>Gunneridae</taxon>
        <taxon>Pentapetalae</taxon>
        <taxon>rosids</taxon>
        <taxon>fabids</taxon>
        <taxon>Fagales</taxon>
        <taxon>Fagaceae</taxon>
        <taxon>Lithocarpus</taxon>
    </lineage>
</organism>
<evidence type="ECO:0000313" key="3">
    <source>
        <dbReference type="Proteomes" id="UP001459277"/>
    </source>
</evidence>
<feature type="compositionally biased region" description="Basic and acidic residues" evidence="1">
    <location>
        <begin position="153"/>
        <end position="202"/>
    </location>
</feature>
<evidence type="ECO:0000313" key="2">
    <source>
        <dbReference type="EMBL" id="KAK9994780.1"/>
    </source>
</evidence>
<dbReference type="Proteomes" id="UP001459277">
    <property type="component" value="Unassembled WGS sequence"/>
</dbReference>
<dbReference type="AlphaFoldDB" id="A0AAW2CCP5"/>
<feature type="compositionally biased region" description="Basic and acidic residues" evidence="1">
    <location>
        <begin position="868"/>
        <end position="887"/>
    </location>
</feature>
<protein>
    <recommendedName>
        <fullName evidence="4">Zinc finger CCCH domain-containing protein 13-like</fullName>
    </recommendedName>
</protein>
<feature type="region of interest" description="Disordered" evidence="1">
    <location>
        <begin position="905"/>
        <end position="950"/>
    </location>
</feature>
<evidence type="ECO:0000256" key="1">
    <source>
        <dbReference type="SAM" id="MobiDB-lite"/>
    </source>
</evidence>
<reference evidence="2 3" key="1">
    <citation type="submission" date="2024-01" db="EMBL/GenBank/DDBJ databases">
        <title>A telomere-to-telomere, gap-free genome of sweet tea (Lithocarpus litseifolius).</title>
        <authorList>
            <person name="Zhou J."/>
        </authorList>
    </citation>
    <scope>NUCLEOTIDE SEQUENCE [LARGE SCALE GENOMIC DNA]</scope>
    <source>
        <strain evidence="2">Zhou-2022a</strain>
        <tissue evidence="2">Leaf</tissue>
    </source>
</reference>
<feature type="compositionally biased region" description="Basic and acidic residues" evidence="1">
    <location>
        <begin position="578"/>
        <end position="596"/>
    </location>
</feature>
<proteinExistence type="predicted"/>
<accession>A0AAW2CCP5</accession>
<feature type="compositionally biased region" description="Basic and acidic residues" evidence="1">
    <location>
        <begin position="75"/>
        <end position="132"/>
    </location>
</feature>
<feature type="compositionally biased region" description="Basic and acidic residues" evidence="1">
    <location>
        <begin position="636"/>
        <end position="645"/>
    </location>
</feature>
<comment type="caution">
    <text evidence="2">The sequence shown here is derived from an EMBL/GenBank/DDBJ whole genome shotgun (WGS) entry which is preliminary data.</text>
</comment>
<feature type="compositionally biased region" description="Polar residues" evidence="1">
    <location>
        <begin position="912"/>
        <end position="926"/>
    </location>
</feature>
<feature type="compositionally biased region" description="Basic and acidic residues" evidence="1">
    <location>
        <begin position="13"/>
        <end position="65"/>
    </location>
</feature>
<feature type="compositionally biased region" description="Polar residues" evidence="1">
    <location>
        <begin position="675"/>
        <end position="697"/>
    </location>
</feature>
<name>A0AAW2CCP5_9ROSI</name>
<feature type="compositionally biased region" description="Basic and acidic residues" evidence="1">
    <location>
        <begin position="652"/>
        <end position="674"/>
    </location>
</feature>
<feature type="compositionally biased region" description="Basic and acidic residues" evidence="1">
    <location>
        <begin position="538"/>
        <end position="561"/>
    </location>
</feature>
<feature type="region of interest" description="Disordered" evidence="1">
    <location>
        <begin position="1"/>
        <end position="741"/>
    </location>
</feature>
<feature type="region of interest" description="Disordered" evidence="1">
    <location>
        <begin position="1199"/>
        <end position="1233"/>
    </location>
</feature>